<accession>A0A835MW64</accession>
<keyword evidence="1" id="KW-0812">Transmembrane</keyword>
<comment type="caution">
    <text evidence="2">The sequence shown here is derived from an EMBL/GenBank/DDBJ whole genome shotgun (WGS) entry which is preliminary data.</text>
</comment>
<proteinExistence type="predicted"/>
<dbReference type="AlphaFoldDB" id="A0A835MW64"/>
<feature type="transmembrane region" description="Helical" evidence="1">
    <location>
        <begin position="78"/>
        <end position="99"/>
    </location>
</feature>
<reference evidence="2 3" key="1">
    <citation type="submission" date="2020-10" db="EMBL/GenBank/DDBJ databases">
        <title>Plant Genome Project.</title>
        <authorList>
            <person name="Zhang R.-G."/>
        </authorList>
    </citation>
    <scope>NUCLEOTIDE SEQUENCE [LARGE SCALE GENOMIC DNA]</scope>
    <source>
        <strain evidence="2">FAFU-HL-1</strain>
        <tissue evidence="2">Leaf</tissue>
    </source>
</reference>
<dbReference type="EMBL" id="JADGMS010000009">
    <property type="protein sequence ID" value="KAF9675711.1"/>
    <property type="molecule type" value="Genomic_DNA"/>
</dbReference>
<gene>
    <name evidence="2" type="ORF">SADUNF_Sadunf09G0060900</name>
</gene>
<dbReference type="Proteomes" id="UP000657918">
    <property type="component" value="Unassembled WGS sequence"/>
</dbReference>
<sequence>MPRSVDKDRRVGIGICAKNYATREQSVKCTVGNFNRSCIYDLRFYMRDKKGRDWSGRHALLVRLGLAISSRICKPVKALSMAIAFMFLSCMAVCCQQGLLSQVVSQYHI</sequence>
<organism evidence="2 3">
    <name type="scientific">Salix dunnii</name>
    <dbReference type="NCBI Taxonomy" id="1413687"/>
    <lineage>
        <taxon>Eukaryota</taxon>
        <taxon>Viridiplantae</taxon>
        <taxon>Streptophyta</taxon>
        <taxon>Embryophyta</taxon>
        <taxon>Tracheophyta</taxon>
        <taxon>Spermatophyta</taxon>
        <taxon>Magnoliopsida</taxon>
        <taxon>eudicotyledons</taxon>
        <taxon>Gunneridae</taxon>
        <taxon>Pentapetalae</taxon>
        <taxon>rosids</taxon>
        <taxon>fabids</taxon>
        <taxon>Malpighiales</taxon>
        <taxon>Salicaceae</taxon>
        <taxon>Saliceae</taxon>
        <taxon>Salix</taxon>
    </lineage>
</organism>
<keyword evidence="1" id="KW-0472">Membrane</keyword>
<name>A0A835MW64_9ROSI</name>
<evidence type="ECO:0000313" key="2">
    <source>
        <dbReference type="EMBL" id="KAF9675711.1"/>
    </source>
</evidence>
<protein>
    <submittedName>
        <fullName evidence="2">Uncharacterized protein</fullName>
    </submittedName>
</protein>
<evidence type="ECO:0000313" key="3">
    <source>
        <dbReference type="Proteomes" id="UP000657918"/>
    </source>
</evidence>
<evidence type="ECO:0000256" key="1">
    <source>
        <dbReference type="SAM" id="Phobius"/>
    </source>
</evidence>
<keyword evidence="3" id="KW-1185">Reference proteome</keyword>
<keyword evidence="1" id="KW-1133">Transmembrane helix</keyword>